<organism evidence="1 2">
    <name type="scientific">Elysia crispata</name>
    <name type="common">lettuce slug</name>
    <dbReference type="NCBI Taxonomy" id="231223"/>
    <lineage>
        <taxon>Eukaryota</taxon>
        <taxon>Metazoa</taxon>
        <taxon>Spiralia</taxon>
        <taxon>Lophotrochozoa</taxon>
        <taxon>Mollusca</taxon>
        <taxon>Gastropoda</taxon>
        <taxon>Heterobranchia</taxon>
        <taxon>Euthyneura</taxon>
        <taxon>Panpulmonata</taxon>
        <taxon>Sacoglossa</taxon>
        <taxon>Placobranchoidea</taxon>
        <taxon>Plakobranchidae</taxon>
        <taxon>Elysia</taxon>
    </lineage>
</organism>
<protein>
    <submittedName>
        <fullName evidence="1">Uncharacterized protein</fullName>
    </submittedName>
</protein>
<gene>
    <name evidence="1" type="ORF">RRG08_028927</name>
</gene>
<reference evidence="1" key="1">
    <citation type="journal article" date="2023" name="G3 (Bethesda)">
        <title>A reference genome for the long-term kleptoplast-retaining sea slug Elysia crispata morphotype clarki.</title>
        <authorList>
            <person name="Eastman K.E."/>
            <person name="Pendleton A.L."/>
            <person name="Shaikh M.A."/>
            <person name="Suttiyut T."/>
            <person name="Ogas R."/>
            <person name="Tomko P."/>
            <person name="Gavelis G."/>
            <person name="Widhalm J.R."/>
            <person name="Wisecaver J.H."/>
        </authorList>
    </citation>
    <scope>NUCLEOTIDE SEQUENCE</scope>
    <source>
        <strain evidence="1">ECLA1</strain>
    </source>
</reference>
<keyword evidence="2" id="KW-1185">Reference proteome</keyword>
<comment type="caution">
    <text evidence="1">The sequence shown here is derived from an EMBL/GenBank/DDBJ whole genome shotgun (WGS) entry which is preliminary data.</text>
</comment>
<evidence type="ECO:0000313" key="1">
    <source>
        <dbReference type="EMBL" id="KAK3791779.1"/>
    </source>
</evidence>
<dbReference type="Proteomes" id="UP001283361">
    <property type="component" value="Unassembled WGS sequence"/>
</dbReference>
<proteinExistence type="predicted"/>
<sequence length="89" mass="9769">MNFTTIPWKVPAPNSVPYARASVQSILEDRCVDPNIHGVRCSLVLFPLTHDDSRDVTCPSNDHCDIRTLIEASDLCAPADGSDTVLVFQ</sequence>
<evidence type="ECO:0000313" key="2">
    <source>
        <dbReference type="Proteomes" id="UP001283361"/>
    </source>
</evidence>
<name>A0AAE1AQ44_9GAST</name>
<dbReference type="AlphaFoldDB" id="A0AAE1AQ44"/>
<accession>A0AAE1AQ44</accession>
<dbReference type="EMBL" id="JAWDGP010001430">
    <property type="protein sequence ID" value="KAK3791779.1"/>
    <property type="molecule type" value="Genomic_DNA"/>
</dbReference>